<dbReference type="Pfam" id="PF00497">
    <property type="entry name" value="SBP_bac_3"/>
    <property type="match status" value="1"/>
</dbReference>
<evidence type="ECO:0000256" key="2">
    <source>
        <dbReference type="ARBA" id="ARBA00022729"/>
    </source>
</evidence>
<dbReference type="OrthoDB" id="5904382at2"/>
<dbReference type="RefSeq" id="WP_133590445.1">
    <property type="nucleotide sequence ID" value="NZ_CP037953.1"/>
</dbReference>
<evidence type="ECO:0000313" key="5">
    <source>
        <dbReference type="EMBL" id="TDQ48036.1"/>
    </source>
</evidence>
<feature type="chain" id="PRO_5020646430" evidence="3">
    <location>
        <begin position="19"/>
        <end position="286"/>
    </location>
</feature>
<evidence type="ECO:0000256" key="1">
    <source>
        <dbReference type="ARBA" id="ARBA00010333"/>
    </source>
</evidence>
<evidence type="ECO:0000259" key="4">
    <source>
        <dbReference type="SMART" id="SM00062"/>
    </source>
</evidence>
<evidence type="ECO:0000256" key="3">
    <source>
        <dbReference type="SAM" id="SignalP"/>
    </source>
</evidence>
<name>A0A4R6UPC2_9GAMM</name>
<dbReference type="PANTHER" id="PTHR35936">
    <property type="entry name" value="MEMBRANE-BOUND LYTIC MUREIN TRANSGLYCOSYLASE F"/>
    <property type="match status" value="1"/>
</dbReference>
<comment type="caution">
    <text evidence="5">The sequence shown here is derived from an EMBL/GenBank/DDBJ whole genome shotgun (WGS) entry which is preliminary data.</text>
</comment>
<sequence>MRPLLLIATALMLSTAQANKRIQAPTTTALPTEITACDDPNWPPYVFIGSEHGHPKAQGFSVDVIATALAEHGLKLKVETMPWLRCQRELNSESRFLLALGAAYTPERNEHYRLSLPYHALQSTLFFIESHWPAGKTFSRKEELKTITLCAMRGFPLKNLGLEAYRVDRGHDNYQQMLDKLHYRRCDALLTPIEAIDAVLKQARLSPRHQPLSKREIPWQEATSFHALLNRHHPQSATLQTLLNEGLTTMARDGRLDALRKKWSLPALALPLSPGQQAPTRQHAGE</sequence>
<reference evidence="5 6" key="1">
    <citation type="submission" date="2019-03" db="EMBL/GenBank/DDBJ databases">
        <title>Genomic Encyclopedia of Type Strains, Phase IV (KMG-IV): sequencing the most valuable type-strain genomes for metagenomic binning, comparative biology and taxonomic classification.</title>
        <authorList>
            <person name="Goeker M."/>
        </authorList>
    </citation>
    <scope>NUCLEOTIDE SEQUENCE [LARGE SCALE GENOMIC DNA]</scope>
    <source>
        <strain evidence="5 6">DSM 103792</strain>
    </source>
</reference>
<dbReference type="AlphaFoldDB" id="A0A4R6UPC2"/>
<gene>
    <name evidence="5" type="ORF">EV696_10816</name>
</gene>
<evidence type="ECO:0000313" key="6">
    <source>
        <dbReference type="Proteomes" id="UP000295375"/>
    </source>
</evidence>
<feature type="domain" description="Solute-binding protein family 3/N-terminal" evidence="4">
    <location>
        <begin position="33"/>
        <end position="267"/>
    </location>
</feature>
<feature type="signal peptide" evidence="3">
    <location>
        <begin position="1"/>
        <end position="18"/>
    </location>
</feature>
<dbReference type="PANTHER" id="PTHR35936:SF25">
    <property type="entry name" value="ABC TRANSPORTER SUBSTRATE-BINDING PROTEIN"/>
    <property type="match status" value="1"/>
</dbReference>
<organism evidence="5 6">
    <name type="scientific">Permianibacter aggregans</name>
    <dbReference type="NCBI Taxonomy" id="1510150"/>
    <lineage>
        <taxon>Bacteria</taxon>
        <taxon>Pseudomonadati</taxon>
        <taxon>Pseudomonadota</taxon>
        <taxon>Gammaproteobacteria</taxon>
        <taxon>Pseudomonadales</taxon>
        <taxon>Pseudomonadaceae</taxon>
        <taxon>Permianibacter</taxon>
    </lineage>
</organism>
<dbReference type="EMBL" id="SNYM01000008">
    <property type="protein sequence ID" value="TDQ48036.1"/>
    <property type="molecule type" value="Genomic_DNA"/>
</dbReference>
<comment type="similarity">
    <text evidence="1">Belongs to the bacterial solute-binding protein 3 family.</text>
</comment>
<dbReference type="InterPro" id="IPR001638">
    <property type="entry name" value="Solute-binding_3/MltF_N"/>
</dbReference>
<keyword evidence="2 3" id="KW-0732">Signal</keyword>
<keyword evidence="6" id="KW-1185">Reference proteome</keyword>
<dbReference type="SMART" id="SM00062">
    <property type="entry name" value="PBPb"/>
    <property type="match status" value="1"/>
</dbReference>
<dbReference type="Proteomes" id="UP000295375">
    <property type="component" value="Unassembled WGS sequence"/>
</dbReference>
<dbReference type="SUPFAM" id="SSF53850">
    <property type="entry name" value="Periplasmic binding protein-like II"/>
    <property type="match status" value="1"/>
</dbReference>
<accession>A0A4R6UPC2</accession>
<proteinExistence type="inferred from homology"/>
<dbReference type="Gene3D" id="3.40.190.10">
    <property type="entry name" value="Periplasmic binding protein-like II"/>
    <property type="match status" value="2"/>
</dbReference>
<protein>
    <submittedName>
        <fullName evidence="5">ABC-type amino acid transport substrate-binding protein</fullName>
    </submittedName>
</protein>